<name>A0A1V3A089_9GAMM</name>
<proteinExistence type="predicted"/>
<accession>A0A1V3A089</accession>
<evidence type="ECO:0000313" key="2">
    <source>
        <dbReference type="EMBL" id="OOC10762.1"/>
    </source>
</evidence>
<dbReference type="RefSeq" id="WP_077243850.1">
    <property type="nucleotide sequence ID" value="NZ_MUZR01000010.1"/>
</dbReference>
<keyword evidence="3" id="KW-1185">Reference proteome</keyword>
<organism evidence="2 3">
    <name type="scientific">Thioalkalivibrio halophilus</name>
    <dbReference type="NCBI Taxonomy" id="252474"/>
    <lineage>
        <taxon>Bacteria</taxon>
        <taxon>Pseudomonadati</taxon>
        <taxon>Pseudomonadota</taxon>
        <taxon>Gammaproteobacteria</taxon>
        <taxon>Chromatiales</taxon>
        <taxon>Ectothiorhodospiraceae</taxon>
        <taxon>Thioalkalivibrio</taxon>
    </lineage>
</organism>
<dbReference type="AlphaFoldDB" id="A0A1V3A089"/>
<evidence type="ECO:0000313" key="3">
    <source>
        <dbReference type="Proteomes" id="UP000189177"/>
    </source>
</evidence>
<sequence>MGGGGNAPGRARVVARLAVPLMLVVVFATPMVAAAEDDTTRYSLTRTLNLDGGDQVAAVGDLSSFSGAAGAGGEARPDPRYRLMLDADAVSRPADDITGLGDRFEATGAFRQRLGASGLGYGIDLGFGMESRSAPGQLREDAGTTSYFTDFSFGPTFESGGFDSQLRVGVRQPLAGDSRETVGAGTGLQPRDHTRGASYLSLDGSLRLRNDSELSMSLFYDDYSLESSEGWMEERLEFDGMRPESGGSSSVFGVEMGLTF</sequence>
<dbReference type="STRING" id="252474.B1A74_04185"/>
<dbReference type="Proteomes" id="UP000189177">
    <property type="component" value="Unassembled WGS sequence"/>
</dbReference>
<dbReference type="OrthoDB" id="5786862at2"/>
<comment type="caution">
    <text evidence="2">The sequence shown here is derived from an EMBL/GenBank/DDBJ whole genome shotgun (WGS) entry which is preliminary data.</text>
</comment>
<evidence type="ECO:0000256" key="1">
    <source>
        <dbReference type="SAM" id="MobiDB-lite"/>
    </source>
</evidence>
<reference evidence="2 3" key="1">
    <citation type="submission" date="2017-02" db="EMBL/GenBank/DDBJ databases">
        <title>Genomic diversity within the haloalkaliphilic genus Thioalkalivibrio.</title>
        <authorList>
            <person name="Ahn A.-C."/>
            <person name="Meier-Kolthoff J."/>
            <person name="Overmars L."/>
            <person name="Richter M."/>
            <person name="Woyke T."/>
            <person name="Sorokin D.Y."/>
            <person name="Muyzer G."/>
        </authorList>
    </citation>
    <scope>NUCLEOTIDE SEQUENCE [LARGE SCALE GENOMIC DNA]</scope>
    <source>
        <strain evidence="2 3">HL17</strain>
    </source>
</reference>
<protein>
    <recommendedName>
        <fullName evidence="4">DUF481 domain-containing protein</fullName>
    </recommendedName>
</protein>
<dbReference type="EMBL" id="MUZR01000010">
    <property type="protein sequence ID" value="OOC10762.1"/>
    <property type="molecule type" value="Genomic_DNA"/>
</dbReference>
<gene>
    <name evidence="2" type="ORF">B1A74_04185</name>
</gene>
<feature type="region of interest" description="Disordered" evidence="1">
    <location>
        <begin position="176"/>
        <end position="195"/>
    </location>
</feature>
<evidence type="ECO:0008006" key="4">
    <source>
        <dbReference type="Google" id="ProtNLM"/>
    </source>
</evidence>